<evidence type="ECO:0000313" key="3">
    <source>
        <dbReference type="Proteomes" id="UP000765845"/>
    </source>
</evidence>
<keyword evidence="1" id="KW-0732">Signal</keyword>
<organism evidence="2 3">
    <name type="scientific">Spongiibacter thalassae</name>
    <dbReference type="NCBI Taxonomy" id="2721624"/>
    <lineage>
        <taxon>Bacteria</taxon>
        <taxon>Pseudomonadati</taxon>
        <taxon>Pseudomonadota</taxon>
        <taxon>Gammaproteobacteria</taxon>
        <taxon>Cellvibrionales</taxon>
        <taxon>Spongiibacteraceae</taxon>
        <taxon>Spongiibacter</taxon>
    </lineage>
</organism>
<name>A0ABX1GIT1_9GAMM</name>
<protein>
    <submittedName>
        <fullName evidence="2">Uncharacterized protein</fullName>
    </submittedName>
</protein>
<evidence type="ECO:0000256" key="1">
    <source>
        <dbReference type="SAM" id="SignalP"/>
    </source>
</evidence>
<feature type="chain" id="PRO_5045342601" evidence="1">
    <location>
        <begin position="20"/>
        <end position="86"/>
    </location>
</feature>
<dbReference type="RefSeq" id="WP_168450866.1">
    <property type="nucleotide sequence ID" value="NZ_JAAWWK010000004.1"/>
</dbReference>
<evidence type="ECO:0000313" key="2">
    <source>
        <dbReference type="EMBL" id="NKI18352.1"/>
    </source>
</evidence>
<dbReference type="Proteomes" id="UP000765845">
    <property type="component" value="Unassembled WGS sequence"/>
</dbReference>
<gene>
    <name evidence="2" type="ORF">HCU74_13125</name>
</gene>
<keyword evidence="3" id="KW-1185">Reference proteome</keyword>
<comment type="caution">
    <text evidence="2">The sequence shown here is derived from an EMBL/GenBank/DDBJ whole genome shotgun (WGS) entry which is preliminary data.</text>
</comment>
<proteinExistence type="predicted"/>
<feature type="signal peptide" evidence="1">
    <location>
        <begin position="1"/>
        <end position="19"/>
    </location>
</feature>
<accession>A0ABX1GIT1</accession>
<dbReference type="EMBL" id="JAAWWK010000004">
    <property type="protein sequence ID" value="NKI18352.1"/>
    <property type="molecule type" value="Genomic_DNA"/>
</dbReference>
<sequence>MKRLTSAILILVASAMATAAEPEVGTKQSLVLAYQSGEETYTPTVNYASKESAERVLEKTLDAVSASLSVSLDDFAAFTIPADDAQ</sequence>
<reference evidence="2 3" key="1">
    <citation type="submission" date="2020-04" db="EMBL/GenBank/DDBJ databases">
        <authorList>
            <person name="Yoon J."/>
        </authorList>
    </citation>
    <scope>NUCLEOTIDE SEQUENCE [LARGE SCALE GENOMIC DNA]</scope>
    <source>
        <strain evidence="2 3">KMU-166</strain>
    </source>
</reference>